<keyword evidence="4" id="KW-1185">Reference proteome</keyword>
<dbReference type="AlphaFoldDB" id="A0A2N5UCI2"/>
<organism evidence="3 4">
    <name type="scientific">Puccinia coronata f. sp. avenae</name>
    <dbReference type="NCBI Taxonomy" id="200324"/>
    <lineage>
        <taxon>Eukaryota</taxon>
        <taxon>Fungi</taxon>
        <taxon>Dikarya</taxon>
        <taxon>Basidiomycota</taxon>
        <taxon>Pucciniomycotina</taxon>
        <taxon>Pucciniomycetes</taxon>
        <taxon>Pucciniales</taxon>
        <taxon>Pucciniaceae</taxon>
        <taxon>Puccinia</taxon>
    </lineage>
</organism>
<feature type="domain" description="Tet-like 2OG-Fe(II) oxygenase" evidence="2">
    <location>
        <begin position="492"/>
        <end position="694"/>
    </location>
</feature>
<evidence type="ECO:0000259" key="2">
    <source>
        <dbReference type="Pfam" id="PF20515"/>
    </source>
</evidence>
<dbReference type="InterPro" id="IPR046798">
    <property type="entry name" value="2OG-FeII_Oxy_6"/>
</dbReference>
<comment type="caution">
    <text evidence="3">The sequence shown here is derived from an EMBL/GenBank/DDBJ whole genome shotgun (WGS) entry which is preliminary data.</text>
</comment>
<evidence type="ECO:0000256" key="1">
    <source>
        <dbReference type="SAM" id="MobiDB-lite"/>
    </source>
</evidence>
<evidence type="ECO:0000313" key="4">
    <source>
        <dbReference type="Proteomes" id="UP000235388"/>
    </source>
</evidence>
<feature type="compositionally biased region" description="Basic residues" evidence="1">
    <location>
        <begin position="351"/>
        <end position="363"/>
    </location>
</feature>
<dbReference type="STRING" id="200324.A0A2N5UCI2"/>
<dbReference type="EMBL" id="PGCJ01000257">
    <property type="protein sequence ID" value="PLW35459.1"/>
    <property type="molecule type" value="Genomic_DNA"/>
</dbReference>
<gene>
    <name evidence="3" type="ORF">PCANC_14696</name>
</gene>
<feature type="compositionally biased region" description="Low complexity" evidence="1">
    <location>
        <begin position="326"/>
        <end position="344"/>
    </location>
</feature>
<feature type="region of interest" description="Disordered" evidence="1">
    <location>
        <begin position="318"/>
        <end position="363"/>
    </location>
</feature>
<proteinExistence type="predicted"/>
<accession>A0A2N5UCI2</accession>
<name>A0A2N5UCI2_9BASI</name>
<evidence type="ECO:0000313" key="3">
    <source>
        <dbReference type="EMBL" id="PLW35459.1"/>
    </source>
</evidence>
<dbReference type="Proteomes" id="UP000235388">
    <property type="component" value="Unassembled WGS sequence"/>
</dbReference>
<reference evidence="3 4" key="1">
    <citation type="submission" date="2017-11" db="EMBL/GenBank/DDBJ databases">
        <title>De novo assembly and phasing of dikaryotic genomes from two isolates of Puccinia coronata f. sp. avenae, the causal agent of oat crown rust.</title>
        <authorList>
            <person name="Miller M.E."/>
            <person name="Zhang Y."/>
            <person name="Omidvar V."/>
            <person name="Sperschneider J."/>
            <person name="Schwessinger B."/>
            <person name="Raley C."/>
            <person name="Palmer J.M."/>
            <person name="Garnica D."/>
            <person name="Upadhyaya N."/>
            <person name="Rathjen J."/>
            <person name="Taylor J.M."/>
            <person name="Park R.F."/>
            <person name="Dodds P.N."/>
            <person name="Hirsch C.D."/>
            <person name="Kianian S.F."/>
            <person name="Figueroa M."/>
        </authorList>
    </citation>
    <scope>NUCLEOTIDE SEQUENCE [LARGE SCALE GENOMIC DNA]</scope>
    <source>
        <strain evidence="3">12NC29</strain>
    </source>
</reference>
<sequence length="695" mass="77374">MPKRLPCHNGCINNQPAALILHGSSSIALILQPVTNLQPVTHTLTTRFQPVAPAPALLHRPHPCIACLLESLAGLYWSPAGIARTDPARRLVSVTHWTLAQSHRPTPFSLARSHSRTCLHSLALSHSLALACTLALACRLPGSHSLAGSQACTLVRLHARSLACTCLLARLHLLSRTCSQAGRLVRLYARTLARLYARTHARSLARSLALACSHARTRLLAPPRLALACRLAGSRACTLALLHSLARTSQARPRSQARTLARLHARTRSLAALPFLAWTIGPPCSKACTPLRKRLPGPGNMGLCHDYDSDEPVGLCHEYDSDRNSESNTDTSSTESDSDFLLSDVPDISPKKRHQKKNFNKKQGGKHIAATIASVTNLPQTSGTGVFDLPCTRLDLFPDITKDYCQRKKQLKLAKEKYKKYGGPKPSEETIVKRQPTLAEINAAYSIIKNPDLFYLFERGRVRVFDKKLNPDKTKSIIADIVFTNLKTISQQMRDDLDFFLAFLNTSKKFVNKVGSEGRSCGGSMWAIGWRKSMSGLEIVGQYVDTDAIDSNMEEWRQHIQDSERAGKIIWDLFYPIGNVALETNQQFMIEHNLPAFCDGHIPDTDSDNPRAKNFFSSNLTFTSEGFSNHPHKDSRDNDRLPFAFLMCLPTWKEDGRLAFESKGYNVKEGHFVFPEYQFGITFKPDTMVQMIFSQ</sequence>
<dbReference type="Pfam" id="PF20515">
    <property type="entry name" value="2OG-FeII_Oxy_6"/>
    <property type="match status" value="1"/>
</dbReference>
<protein>
    <recommendedName>
        <fullName evidence="2">Tet-like 2OG-Fe(II) oxygenase domain-containing protein</fullName>
    </recommendedName>
</protein>
<dbReference type="OrthoDB" id="2499742at2759"/>